<dbReference type="InterPro" id="IPR003439">
    <property type="entry name" value="ABC_transporter-like_ATP-bd"/>
</dbReference>
<dbReference type="HOGENOM" id="CLU_1096952_0_0_7"/>
<organism evidence="2 3">
    <name type="scientific">Pseudobdellovibrio exovorus JSS</name>
    <dbReference type="NCBI Taxonomy" id="1184267"/>
    <lineage>
        <taxon>Bacteria</taxon>
        <taxon>Pseudomonadati</taxon>
        <taxon>Bdellovibrionota</taxon>
        <taxon>Bdellovibrionia</taxon>
        <taxon>Bdellovibrionales</taxon>
        <taxon>Pseudobdellovibrionaceae</taxon>
        <taxon>Pseudobdellovibrio</taxon>
    </lineage>
</organism>
<dbReference type="STRING" id="1184267.A11Q_1125"/>
<dbReference type="GO" id="GO:0005524">
    <property type="term" value="F:ATP binding"/>
    <property type="evidence" value="ECO:0007669"/>
    <property type="project" value="InterPro"/>
</dbReference>
<dbReference type="eggNOG" id="COG1127">
    <property type="taxonomic scope" value="Bacteria"/>
</dbReference>
<keyword evidence="3" id="KW-1185">Reference proteome</keyword>
<evidence type="ECO:0000313" key="2">
    <source>
        <dbReference type="EMBL" id="AGH95341.1"/>
    </source>
</evidence>
<dbReference type="KEGG" id="bex:A11Q_1125"/>
<dbReference type="PROSITE" id="PS50893">
    <property type="entry name" value="ABC_TRANSPORTER_2"/>
    <property type="match status" value="1"/>
</dbReference>
<dbReference type="Proteomes" id="UP000012040">
    <property type="component" value="Chromosome"/>
</dbReference>
<gene>
    <name evidence="2" type="ORF">A11Q_1125</name>
</gene>
<dbReference type="Gene3D" id="3.40.50.300">
    <property type="entry name" value="P-loop containing nucleotide triphosphate hydrolases"/>
    <property type="match status" value="1"/>
</dbReference>
<dbReference type="AlphaFoldDB" id="M4VBD8"/>
<evidence type="ECO:0000259" key="1">
    <source>
        <dbReference type="PROSITE" id="PS50893"/>
    </source>
</evidence>
<protein>
    <recommendedName>
        <fullName evidence="1">ABC transporter domain-containing protein</fullName>
    </recommendedName>
</protein>
<reference evidence="2 3" key="1">
    <citation type="journal article" date="2013" name="ISME J.">
        <title>By their genes ye shall know them: genomic signatures of predatory bacteria.</title>
        <authorList>
            <person name="Pasternak Z."/>
            <person name="Pietrokovski S."/>
            <person name="Rotem O."/>
            <person name="Gophna U."/>
            <person name="Lurie-Weinberger M.N."/>
            <person name="Jurkevitch E."/>
        </authorList>
    </citation>
    <scope>NUCLEOTIDE SEQUENCE [LARGE SCALE GENOMIC DNA]</scope>
    <source>
        <strain evidence="2 3">JSS</strain>
    </source>
</reference>
<dbReference type="PATRIC" id="fig|1184267.3.peg.1138"/>
<sequence length="253" mass="28971">MPPEQSLSLVQTGMSYSEMLFTMAQIKQSALDHIQFENVSFQVEGFDTVLKSVDLDFPMDQTVVVQSSNPSHAVHLLQILAGRQEPQAGKVRWSEAGLRDLEDIGALHEVVGCYFESQRPSPDILVSDLLKSSMANESMIQEAVEYFSLRRHLNKKFRELKFETQKLVLMLLPTLKTPQMLILEDPAVGVSEKVFLNYLDWIQLWQRQGHIRHIYMTNNHPVAARHLGATSLFVEDGLIYLDDENEFKKIVHF</sequence>
<dbReference type="GO" id="GO:0016887">
    <property type="term" value="F:ATP hydrolysis activity"/>
    <property type="evidence" value="ECO:0007669"/>
    <property type="project" value="InterPro"/>
</dbReference>
<accession>M4VBD8</accession>
<dbReference type="EMBL" id="CP003537">
    <property type="protein sequence ID" value="AGH95341.1"/>
    <property type="molecule type" value="Genomic_DNA"/>
</dbReference>
<dbReference type="SUPFAM" id="SSF52540">
    <property type="entry name" value="P-loop containing nucleoside triphosphate hydrolases"/>
    <property type="match status" value="1"/>
</dbReference>
<feature type="domain" description="ABC transporter" evidence="1">
    <location>
        <begin position="34"/>
        <end position="253"/>
    </location>
</feature>
<dbReference type="InterPro" id="IPR027417">
    <property type="entry name" value="P-loop_NTPase"/>
</dbReference>
<evidence type="ECO:0000313" key="3">
    <source>
        <dbReference type="Proteomes" id="UP000012040"/>
    </source>
</evidence>
<name>M4VBD8_9BACT</name>
<proteinExistence type="predicted"/>